<protein>
    <submittedName>
        <fullName evidence="3">4413_t:CDS:1</fullName>
    </submittedName>
</protein>
<keyword evidence="4" id="KW-1185">Reference proteome</keyword>
<reference evidence="3" key="1">
    <citation type="submission" date="2021-06" db="EMBL/GenBank/DDBJ databases">
        <authorList>
            <person name="Kallberg Y."/>
            <person name="Tangrot J."/>
            <person name="Rosling A."/>
        </authorList>
    </citation>
    <scope>NUCLEOTIDE SEQUENCE</scope>
    <source>
        <strain evidence="3">MT106</strain>
    </source>
</reference>
<evidence type="ECO:0000313" key="3">
    <source>
        <dbReference type="EMBL" id="CAG8437472.1"/>
    </source>
</evidence>
<feature type="transmembrane region" description="Helical" evidence="2">
    <location>
        <begin position="111"/>
        <end position="131"/>
    </location>
</feature>
<evidence type="ECO:0000313" key="4">
    <source>
        <dbReference type="Proteomes" id="UP000789831"/>
    </source>
</evidence>
<dbReference type="OrthoDB" id="2131431at2759"/>
<name>A0A9N8V4B3_9GLOM</name>
<accession>A0A9N8V4B3</accession>
<keyword evidence="2" id="KW-0812">Transmembrane</keyword>
<dbReference type="AlphaFoldDB" id="A0A9N8V4B3"/>
<evidence type="ECO:0000256" key="1">
    <source>
        <dbReference type="SAM" id="MobiDB-lite"/>
    </source>
</evidence>
<feature type="transmembrane region" description="Helical" evidence="2">
    <location>
        <begin position="272"/>
        <end position="289"/>
    </location>
</feature>
<feature type="compositionally biased region" description="Polar residues" evidence="1">
    <location>
        <begin position="350"/>
        <end position="366"/>
    </location>
</feature>
<proteinExistence type="predicted"/>
<keyword evidence="2" id="KW-1133">Transmembrane helix</keyword>
<feature type="region of interest" description="Disordered" evidence="1">
    <location>
        <begin position="341"/>
        <end position="368"/>
    </location>
</feature>
<feature type="transmembrane region" description="Helical" evidence="2">
    <location>
        <begin position="214"/>
        <end position="239"/>
    </location>
</feature>
<feature type="transmembrane region" description="Helical" evidence="2">
    <location>
        <begin position="172"/>
        <end position="194"/>
    </location>
</feature>
<comment type="caution">
    <text evidence="3">The sequence shown here is derived from an EMBL/GenBank/DDBJ whole genome shotgun (WGS) entry which is preliminary data.</text>
</comment>
<sequence length="430" mass="48130">MNSTETTPNYCDWRIEIYNCENSTFWIMEVYFSLISFALLAFSGTFIFGYRYRYMWQGLFVDHGGVGIRPLPVDCLLLFFTLAAYLRALHCLFMIIDIYTAYWQREFVQEIAWTFLSYGAVTYLVGIIYTIPVSYTNGTAGIVSLGNGVAGDKKSAFNLTTHKLFIPTPKQLNVCMAIWCLWPSLIALPCAVFSGIEKDRHNIDIASRYTAAQYIADFIFDMSFAVIAAYYGLNFAVVLKSTIKIFETNGSGFYSSGGNPTRKALHRLKYTMAYLSGLACFSGPWWLVWGLAHRQIIGSINNISIFLSINWYIAGAQPLIAVCQYVLAKRIYQKATGQTSSITSTSSSTAPILSQVTNPRSPSTPKRASFKPAVIKVDNTVDIEMSFVSDNPLTREAKLETIIAGSEPESNKWELTVVELDESGKICNEQ</sequence>
<gene>
    <name evidence="3" type="ORF">AGERDE_LOCUS773</name>
</gene>
<dbReference type="Proteomes" id="UP000789831">
    <property type="component" value="Unassembled WGS sequence"/>
</dbReference>
<dbReference type="EMBL" id="CAJVPL010000041">
    <property type="protein sequence ID" value="CAG8437472.1"/>
    <property type="molecule type" value="Genomic_DNA"/>
</dbReference>
<evidence type="ECO:0000256" key="2">
    <source>
        <dbReference type="SAM" id="Phobius"/>
    </source>
</evidence>
<feature type="transmembrane region" description="Helical" evidence="2">
    <location>
        <begin position="71"/>
        <end position="99"/>
    </location>
</feature>
<keyword evidence="2" id="KW-0472">Membrane</keyword>
<feature type="transmembrane region" description="Helical" evidence="2">
    <location>
        <begin position="30"/>
        <end position="50"/>
    </location>
</feature>
<organism evidence="3 4">
    <name type="scientific">Ambispora gerdemannii</name>
    <dbReference type="NCBI Taxonomy" id="144530"/>
    <lineage>
        <taxon>Eukaryota</taxon>
        <taxon>Fungi</taxon>
        <taxon>Fungi incertae sedis</taxon>
        <taxon>Mucoromycota</taxon>
        <taxon>Glomeromycotina</taxon>
        <taxon>Glomeromycetes</taxon>
        <taxon>Archaeosporales</taxon>
        <taxon>Ambisporaceae</taxon>
        <taxon>Ambispora</taxon>
    </lineage>
</organism>
<feature type="transmembrane region" description="Helical" evidence="2">
    <location>
        <begin position="309"/>
        <end position="328"/>
    </location>
</feature>